<evidence type="ECO:0000259" key="5">
    <source>
        <dbReference type="Pfam" id="PF04626"/>
    </source>
</evidence>
<feature type="compositionally biased region" description="Acidic residues" evidence="2">
    <location>
        <begin position="848"/>
        <end position="857"/>
    </location>
</feature>
<sequence length="1269" mass="141415">MRPHSQLLILALLGIQVAAQSSCDPASLGQATATKAGEDATATAAATAAVATAEDGGTSTAAGDGFQDSKILSQTPPIRAFSRGNPTVDALYMMFPALGSLIHWGSLFPAYSFLGAPAPGSEAAASKVVLVLADDATAKTRVTRQNDPASQPNPFSFLTDIQNLQGLPNVANFDPNTLGQSLMNPQTAFTALQGLPGLSGLQGLQGMLGAAGPVSTPAAAPAGDATATASSSAPAAEAAAAPAAVPVPVLGQTPWNLQNFDANNMLGQTMNLLSQMPQMPPVQAPANLPNFNFLGQMFPTPAASDISEVRVRPEVAYAPEAQVAQLKIKTALEKETEKVQQQEEQERVPLLWFRMPSNPTSEDQRTAEDLRVEAKLRAFERQVIAELKMLQKIELMAKEMRSSASASQGKDSPYKISYPLSRTPVHKITRSDIERALRDDYVRRLLQKEAQRKARISDLQRSTGGYKRQADKPGQSMSKEDIVQIMAYAYRMASEQMAEKEKQDKIYAAYRTGSEDSTKPMERQQQEQMQQQRQMVQEMQQMQQQQERQVPLQIPGAFQHRQMMQGPQMIQQNPMMIQQQQERQMMQQQQHESQMIQQQPEKQMIQQQQERQMMADPQAIQQRQMIQEPQMNQQTPTMPRQMPEIQMIQQQQQERQMMADPQAIQQMQQMQWTEEQAKIQQRQMAAVDQQMMQQRQMMVEDPQAIQQMQQMIQQNPIMQQRQMMAEDPQAIQQMQQRQWAEEQAKIQQNAMMMQQQQQQRQMMQDPSQMMQQRQMAAENPPAQSQNQQPIQWTEDPSRIQQIQQMQQRSEDQQRQMGGQATTMTMPAERQWADEKSKAIQQMSQQPELDNEESEDLILGEAGPQMPENEGTARHKVDALGLGGNQRKKSKSKSKSGGTPTVVNLYYSTPAQRPSYGPSYAPPSYAPPSYAPPSYDPRPSYAPRPSYSAPSYGTSYGGGGYGSNAYGAGGSSYQRPASPGYRAAVGNDEVDEMLRRHQTLARTINPQPGQVAGSPATADASMTTTTPAPSSPTHQIHKSPSSAPSDIETTAPPPPSDPQVGSIFTYGEGLLHPFMGLLPVQRPDDPWNTKPYDPHYPLYTGGGSYAAYLRDGRHRRDTHIMGSQPGQGILTPGMLERLLRIKIDFQRRFPHLYKGMLSHHQNQTRVEVEPPILGKIKSDDKKPNAKPTKEQEEEAPVYELGAAERSLFEDDTERDSLGKESEQEAEVDPKEAVAKESSEREPKDNISSEPWREDHDIDYFEFDDDDDVDD</sequence>
<feature type="region of interest" description="Disordered" evidence="2">
    <location>
        <begin position="452"/>
        <end position="478"/>
    </location>
</feature>
<keyword evidence="3" id="KW-0732">Signal</keyword>
<feature type="signal peptide" evidence="3">
    <location>
        <begin position="1"/>
        <end position="19"/>
    </location>
</feature>
<feature type="region of interest" description="Disordered" evidence="2">
    <location>
        <begin position="754"/>
        <end position="962"/>
    </location>
</feature>
<keyword evidence="6" id="KW-1185">Reference proteome</keyword>
<feature type="coiled-coil region" evidence="1">
    <location>
        <begin position="521"/>
        <end position="549"/>
    </location>
</feature>
<keyword evidence="1" id="KW-0175">Coiled coil</keyword>
<feature type="compositionally biased region" description="Low complexity" evidence="2">
    <location>
        <begin position="798"/>
        <end position="807"/>
    </location>
</feature>
<feature type="compositionally biased region" description="Polar residues" evidence="2">
    <location>
        <begin position="1037"/>
        <end position="1047"/>
    </location>
</feature>
<dbReference type="GO" id="GO:0042600">
    <property type="term" value="C:egg chorion"/>
    <property type="evidence" value="ECO:0007669"/>
    <property type="project" value="InterPro"/>
</dbReference>
<protein>
    <submittedName>
        <fullName evidence="7">Defective chorion protein, FC125 isoform</fullName>
    </submittedName>
</protein>
<name>A0A6P4HQN3_DROKI</name>
<feature type="chain" id="PRO_5028425334" evidence="3">
    <location>
        <begin position="20"/>
        <end position="1269"/>
    </location>
</feature>
<dbReference type="Pfam" id="PF04626">
    <property type="entry name" value="DEC-1_C"/>
    <property type="match status" value="2"/>
</dbReference>
<dbReference type="OrthoDB" id="8070541at2759"/>
<feature type="compositionally biased region" description="Low complexity" evidence="2">
    <location>
        <begin position="754"/>
        <end position="775"/>
    </location>
</feature>
<reference evidence="7" key="1">
    <citation type="submission" date="2025-08" db="UniProtKB">
        <authorList>
            <consortium name="RefSeq"/>
        </authorList>
    </citation>
    <scope>IDENTIFICATION</scope>
    <source>
        <strain evidence="7">14028-0561.14</strain>
        <tissue evidence="7">Whole fly</tissue>
    </source>
</reference>
<dbReference type="Proteomes" id="UP001652661">
    <property type="component" value="Chromosome X"/>
</dbReference>
<feature type="compositionally biased region" description="Polar residues" evidence="2">
    <location>
        <begin position="896"/>
        <end position="911"/>
    </location>
</feature>
<feature type="compositionally biased region" description="Acidic residues" evidence="2">
    <location>
        <begin position="1258"/>
        <end position="1269"/>
    </location>
</feature>
<gene>
    <name evidence="7" type="primary">dec</name>
</gene>
<feature type="compositionally biased region" description="Polar residues" evidence="2">
    <location>
        <begin position="781"/>
        <end position="791"/>
    </location>
</feature>
<evidence type="ECO:0000256" key="1">
    <source>
        <dbReference type="SAM" id="Coils"/>
    </source>
</evidence>
<dbReference type="RefSeq" id="XP_017018232.1">
    <property type="nucleotide sequence ID" value="XM_017162743.3"/>
</dbReference>
<dbReference type="GO" id="GO:0005576">
    <property type="term" value="C:extracellular region"/>
    <property type="evidence" value="ECO:0007669"/>
    <property type="project" value="InterPro"/>
</dbReference>
<dbReference type="GO" id="GO:0007304">
    <property type="term" value="P:chorion-containing eggshell formation"/>
    <property type="evidence" value="ECO:0007669"/>
    <property type="project" value="InterPro"/>
</dbReference>
<feature type="compositionally biased region" description="Polar residues" evidence="2">
    <location>
        <begin position="838"/>
        <end position="847"/>
    </location>
</feature>
<evidence type="ECO:0000256" key="2">
    <source>
        <dbReference type="SAM" id="MobiDB-lite"/>
    </source>
</evidence>
<evidence type="ECO:0000313" key="7">
    <source>
        <dbReference type="RefSeq" id="XP_017018232.1"/>
    </source>
</evidence>
<feature type="region of interest" description="Disordered" evidence="2">
    <location>
        <begin position="1001"/>
        <end position="1062"/>
    </location>
</feature>
<feature type="compositionally biased region" description="Pro residues" evidence="2">
    <location>
        <begin position="919"/>
        <end position="941"/>
    </location>
</feature>
<feature type="region of interest" description="Disordered" evidence="2">
    <location>
        <begin position="1159"/>
        <end position="1269"/>
    </location>
</feature>
<evidence type="ECO:0000256" key="3">
    <source>
        <dbReference type="SAM" id="SignalP"/>
    </source>
</evidence>
<evidence type="ECO:0000259" key="4">
    <source>
        <dbReference type="Pfam" id="PF04625"/>
    </source>
</evidence>
<dbReference type="Pfam" id="PF04625">
    <property type="entry name" value="DEC-1_N"/>
    <property type="match status" value="1"/>
</dbReference>
<dbReference type="InterPro" id="IPR006719">
    <property type="entry name" value="DEC-1_N"/>
</dbReference>
<accession>A0A6P4HQN3</accession>
<dbReference type="GO" id="GO:0005213">
    <property type="term" value="F:structural constituent of egg chorion"/>
    <property type="evidence" value="ECO:0007669"/>
    <property type="project" value="InterPro"/>
</dbReference>
<feature type="compositionally biased region" description="Basic and acidic residues" evidence="2">
    <location>
        <begin position="1213"/>
        <end position="1257"/>
    </location>
</feature>
<feature type="compositionally biased region" description="Low complexity" evidence="2">
    <location>
        <begin position="1013"/>
        <end position="1032"/>
    </location>
</feature>
<feature type="compositionally biased region" description="Basic and acidic residues" evidence="2">
    <location>
        <begin position="1175"/>
        <end position="1189"/>
    </location>
</feature>
<dbReference type="InterPro" id="IPR006720">
    <property type="entry name" value="DEC-1_C"/>
</dbReference>
<feature type="domain" description="Dec-1 protein C-terminal" evidence="5">
    <location>
        <begin position="948"/>
        <end position="1006"/>
    </location>
</feature>
<organism evidence="6 7">
    <name type="scientific">Drosophila kikkawai</name>
    <name type="common">Fruit fly</name>
    <dbReference type="NCBI Taxonomy" id="30033"/>
    <lineage>
        <taxon>Eukaryota</taxon>
        <taxon>Metazoa</taxon>
        <taxon>Ecdysozoa</taxon>
        <taxon>Arthropoda</taxon>
        <taxon>Hexapoda</taxon>
        <taxon>Insecta</taxon>
        <taxon>Pterygota</taxon>
        <taxon>Neoptera</taxon>
        <taxon>Endopterygota</taxon>
        <taxon>Diptera</taxon>
        <taxon>Brachycera</taxon>
        <taxon>Muscomorpha</taxon>
        <taxon>Ephydroidea</taxon>
        <taxon>Drosophilidae</taxon>
        <taxon>Drosophila</taxon>
        <taxon>Sophophora</taxon>
    </lineage>
</organism>
<proteinExistence type="predicted"/>
<dbReference type="AlphaFoldDB" id="A0A6P4HQN3"/>
<evidence type="ECO:0000313" key="6">
    <source>
        <dbReference type="Proteomes" id="UP001652661"/>
    </source>
</evidence>
<feature type="domain" description="Dec-1 protein C-terminal" evidence="5">
    <location>
        <begin position="843"/>
        <end position="932"/>
    </location>
</feature>
<feature type="domain" description="DEC-1 protein N-terminal" evidence="4">
    <location>
        <begin position="93"/>
        <end position="502"/>
    </location>
</feature>
<feature type="compositionally biased region" description="Low complexity" evidence="2">
    <location>
        <begin position="942"/>
        <end position="953"/>
    </location>
</feature>